<reference evidence="2" key="1">
    <citation type="submission" date="2024-04" db="UniProtKB">
        <authorList>
            <consortium name="EnsemblMetazoa"/>
        </authorList>
    </citation>
    <scope>IDENTIFICATION</scope>
    <source>
        <strain evidence="2">EBRO</strain>
    </source>
</reference>
<dbReference type="AlphaFoldDB" id="A0AAG5DF43"/>
<evidence type="ECO:0000256" key="1">
    <source>
        <dbReference type="SAM" id="MobiDB-lite"/>
    </source>
</evidence>
<accession>A0AAG5DF43</accession>
<keyword evidence="3" id="KW-1185">Reference proteome</keyword>
<evidence type="ECO:0000313" key="3">
    <source>
        <dbReference type="Proteomes" id="UP000075880"/>
    </source>
</evidence>
<name>A0AAG5DF43_ANOAO</name>
<proteinExistence type="predicted"/>
<feature type="region of interest" description="Disordered" evidence="1">
    <location>
        <begin position="145"/>
        <end position="166"/>
    </location>
</feature>
<sequence length="166" mass="17569">MLMMDSLRWFRFDLVLSQTGNGGVEGLQAEVLLILGRVGTDLLERLEHVLGSGWRRRQMGTFRAEAVLVGDVHDAVQHAVGASVGEGSVGAVGAEAFLVGGDTVARLVLPVVVTVVLQHILVPHDLGVSLRVLLLLVLRAVERAGGDGGRDEGDGGKHETEHGSKI</sequence>
<protein>
    <submittedName>
        <fullName evidence="2">Uncharacterized protein</fullName>
    </submittedName>
</protein>
<evidence type="ECO:0000313" key="2">
    <source>
        <dbReference type="EnsemblMetazoa" id="ENSAATROPP009786"/>
    </source>
</evidence>
<dbReference type="Proteomes" id="UP000075880">
    <property type="component" value="Unassembled WGS sequence"/>
</dbReference>
<dbReference type="EnsemblMetazoa" id="ENSAATROPT010849">
    <property type="protein sequence ID" value="ENSAATROPP009786"/>
    <property type="gene ID" value="ENSAATROPG008823"/>
</dbReference>
<organism evidence="2 3">
    <name type="scientific">Anopheles atroparvus</name>
    <name type="common">European mosquito</name>
    <dbReference type="NCBI Taxonomy" id="41427"/>
    <lineage>
        <taxon>Eukaryota</taxon>
        <taxon>Metazoa</taxon>
        <taxon>Ecdysozoa</taxon>
        <taxon>Arthropoda</taxon>
        <taxon>Hexapoda</taxon>
        <taxon>Insecta</taxon>
        <taxon>Pterygota</taxon>
        <taxon>Neoptera</taxon>
        <taxon>Endopterygota</taxon>
        <taxon>Diptera</taxon>
        <taxon>Nematocera</taxon>
        <taxon>Culicoidea</taxon>
        <taxon>Culicidae</taxon>
        <taxon>Anophelinae</taxon>
        <taxon>Anopheles</taxon>
    </lineage>
</organism>